<organism evidence="2 3">
    <name type="scientific">Puccinia sorghi</name>
    <dbReference type="NCBI Taxonomy" id="27349"/>
    <lineage>
        <taxon>Eukaryota</taxon>
        <taxon>Fungi</taxon>
        <taxon>Dikarya</taxon>
        <taxon>Basidiomycota</taxon>
        <taxon>Pucciniomycotina</taxon>
        <taxon>Pucciniomycetes</taxon>
        <taxon>Pucciniales</taxon>
        <taxon>Pucciniaceae</taxon>
        <taxon>Puccinia</taxon>
    </lineage>
</organism>
<proteinExistence type="predicted"/>
<accession>A0A0L6ULM8</accession>
<dbReference type="OrthoDB" id="124484at2759"/>
<evidence type="ECO:0000313" key="2">
    <source>
        <dbReference type="EMBL" id="KNZ49433.1"/>
    </source>
</evidence>
<gene>
    <name evidence="2" type="ORF">VP01_5009g2</name>
</gene>
<name>A0A0L6ULM8_9BASI</name>
<feature type="compositionally biased region" description="Polar residues" evidence="1">
    <location>
        <begin position="36"/>
        <end position="46"/>
    </location>
</feature>
<evidence type="ECO:0000256" key="1">
    <source>
        <dbReference type="SAM" id="MobiDB-lite"/>
    </source>
</evidence>
<reference evidence="2 3" key="1">
    <citation type="submission" date="2015-08" db="EMBL/GenBank/DDBJ databases">
        <title>Next Generation Sequencing and Analysis of the Genome of Puccinia sorghi L Schw, the Causal Agent of Maize Common Rust.</title>
        <authorList>
            <person name="Rochi L."/>
            <person name="Burguener G."/>
            <person name="Darino M."/>
            <person name="Turjanski A."/>
            <person name="Kreff E."/>
            <person name="Dieguez M.J."/>
            <person name="Sacco F."/>
        </authorList>
    </citation>
    <scope>NUCLEOTIDE SEQUENCE [LARGE SCALE GENOMIC DNA]</scope>
    <source>
        <strain evidence="2 3">RO10H11247</strain>
    </source>
</reference>
<dbReference type="Proteomes" id="UP000037035">
    <property type="component" value="Unassembled WGS sequence"/>
</dbReference>
<dbReference type="VEuPathDB" id="FungiDB:VP01_5009g2"/>
<dbReference type="AlphaFoldDB" id="A0A0L6ULM8"/>
<comment type="caution">
    <text evidence="2">The sequence shown here is derived from an EMBL/GenBank/DDBJ whole genome shotgun (WGS) entry which is preliminary data.</text>
</comment>
<feature type="non-terminal residue" evidence="2">
    <location>
        <position position="1"/>
    </location>
</feature>
<dbReference type="EMBL" id="LAVV01010176">
    <property type="protein sequence ID" value="KNZ49433.1"/>
    <property type="molecule type" value="Genomic_DNA"/>
</dbReference>
<feature type="compositionally biased region" description="Basic residues" evidence="1">
    <location>
        <begin position="47"/>
        <end position="58"/>
    </location>
</feature>
<protein>
    <submittedName>
        <fullName evidence="2">Uncharacterized protein</fullName>
    </submittedName>
</protein>
<keyword evidence="3" id="KW-1185">Reference proteome</keyword>
<feature type="region of interest" description="Disordered" evidence="1">
    <location>
        <begin position="36"/>
        <end position="64"/>
    </location>
</feature>
<sequence>IEMNYNSCFGTGKAPAVGRPAKFIINGLEMMAINLRTQSPSSTITRKSTKNPHPRCGKKNSLSR</sequence>
<dbReference type="STRING" id="27349.A0A0L6ULM8"/>
<evidence type="ECO:0000313" key="3">
    <source>
        <dbReference type="Proteomes" id="UP000037035"/>
    </source>
</evidence>